<keyword evidence="2" id="KW-1185">Reference proteome</keyword>
<gene>
    <name evidence="1" type="primary">XRCC2_2</name>
    <name evidence="1" type="ORF">CFP56_032213</name>
</gene>
<dbReference type="InterPro" id="IPR030547">
    <property type="entry name" value="XRCC2"/>
</dbReference>
<dbReference type="EMBL" id="PKMF04000055">
    <property type="protein sequence ID" value="KAK7854441.1"/>
    <property type="molecule type" value="Genomic_DNA"/>
</dbReference>
<dbReference type="AlphaFoldDB" id="A0AAW0LTU8"/>
<reference evidence="1 2" key="1">
    <citation type="journal article" date="2018" name="Sci. Data">
        <title>The draft genome sequence of cork oak.</title>
        <authorList>
            <person name="Ramos A.M."/>
            <person name="Usie A."/>
            <person name="Barbosa P."/>
            <person name="Barros P.M."/>
            <person name="Capote T."/>
            <person name="Chaves I."/>
            <person name="Simoes F."/>
            <person name="Abreu I."/>
            <person name="Carrasquinho I."/>
            <person name="Faro C."/>
            <person name="Guimaraes J.B."/>
            <person name="Mendonca D."/>
            <person name="Nobrega F."/>
            <person name="Rodrigues L."/>
            <person name="Saibo N.J.M."/>
            <person name="Varela M.C."/>
            <person name="Egas C."/>
            <person name="Matos J."/>
            <person name="Miguel C.M."/>
            <person name="Oliveira M.M."/>
            <person name="Ricardo C.P."/>
            <person name="Goncalves S."/>
        </authorList>
    </citation>
    <scope>NUCLEOTIDE SEQUENCE [LARGE SCALE GENOMIC DNA]</scope>
    <source>
        <strain evidence="2">cv. HL8</strain>
    </source>
</reference>
<sequence>MEAKGWISGDESAKEMLGRVLSRTRPFLLLPPLHRVPLRPRSISEIDREQNNSTKERSSIAYDEELYTLCMRRFLYVRCYDSFEFLATLKVRSTFAFYFLVSVIV</sequence>
<dbReference type="Proteomes" id="UP000237347">
    <property type="component" value="Unassembled WGS sequence"/>
</dbReference>
<dbReference type="PANTHER" id="PTHR46644:SF2">
    <property type="entry name" value="DNA REPAIR PROTEIN XRCC2"/>
    <property type="match status" value="1"/>
</dbReference>
<dbReference type="GO" id="GO:0033063">
    <property type="term" value="C:Rad51B-Rad51C-Rad51D-XRCC2 complex"/>
    <property type="evidence" value="ECO:0007669"/>
    <property type="project" value="InterPro"/>
</dbReference>
<proteinExistence type="predicted"/>
<dbReference type="PANTHER" id="PTHR46644">
    <property type="entry name" value="DNA REPAIR PROTEIN XRCC2"/>
    <property type="match status" value="1"/>
</dbReference>
<evidence type="ECO:0000313" key="1">
    <source>
        <dbReference type="EMBL" id="KAK7854441.1"/>
    </source>
</evidence>
<dbReference type="GO" id="GO:0000724">
    <property type="term" value="P:double-strand break repair via homologous recombination"/>
    <property type="evidence" value="ECO:0007669"/>
    <property type="project" value="InterPro"/>
</dbReference>
<name>A0AAW0LTU8_QUESU</name>
<evidence type="ECO:0000313" key="2">
    <source>
        <dbReference type="Proteomes" id="UP000237347"/>
    </source>
</evidence>
<protein>
    <submittedName>
        <fullName evidence="1">Dna repair protein xrcc2 like protein</fullName>
    </submittedName>
</protein>
<comment type="caution">
    <text evidence="1">The sequence shown here is derived from an EMBL/GenBank/DDBJ whole genome shotgun (WGS) entry which is preliminary data.</text>
</comment>
<dbReference type="GO" id="GO:0005657">
    <property type="term" value="C:replication fork"/>
    <property type="evidence" value="ECO:0007669"/>
    <property type="project" value="InterPro"/>
</dbReference>
<accession>A0AAW0LTU8</accession>
<organism evidence="1 2">
    <name type="scientific">Quercus suber</name>
    <name type="common">Cork oak</name>
    <dbReference type="NCBI Taxonomy" id="58331"/>
    <lineage>
        <taxon>Eukaryota</taxon>
        <taxon>Viridiplantae</taxon>
        <taxon>Streptophyta</taxon>
        <taxon>Embryophyta</taxon>
        <taxon>Tracheophyta</taxon>
        <taxon>Spermatophyta</taxon>
        <taxon>Magnoliopsida</taxon>
        <taxon>eudicotyledons</taxon>
        <taxon>Gunneridae</taxon>
        <taxon>Pentapetalae</taxon>
        <taxon>rosids</taxon>
        <taxon>fabids</taxon>
        <taxon>Fagales</taxon>
        <taxon>Fagaceae</taxon>
        <taxon>Quercus</taxon>
    </lineage>
</organism>